<comment type="caution">
    <text evidence="11">The sequence shown here is derived from an EMBL/GenBank/DDBJ whole genome shotgun (WGS) entry which is preliminary data.</text>
</comment>
<evidence type="ECO:0000256" key="8">
    <source>
        <dbReference type="ARBA" id="ARBA00023136"/>
    </source>
</evidence>
<dbReference type="AlphaFoldDB" id="A0A845BSY5"/>
<evidence type="ECO:0000256" key="5">
    <source>
        <dbReference type="ARBA" id="ARBA00022519"/>
    </source>
</evidence>
<keyword evidence="8 9" id="KW-0472">Membrane</keyword>
<feature type="transmembrane region" description="Helical" evidence="9">
    <location>
        <begin position="154"/>
        <end position="173"/>
    </location>
</feature>
<evidence type="ECO:0000313" key="11">
    <source>
        <dbReference type="EMBL" id="MXR38314.1"/>
    </source>
</evidence>
<organism evidence="11 12">
    <name type="scientific">Craterilacuibacter sinensis</name>
    <dbReference type="NCBI Taxonomy" id="2686017"/>
    <lineage>
        <taxon>Bacteria</taxon>
        <taxon>Pseudomonadati</taxon>
        <taxon>Pseudomonadota</taxon>
        <taxon>Betaproteobacteria</taxon>
        <taxon>Neisseriales</taxon>
        <taxon>Neisseriaceae</taxon>
        <taxon>Craterilacuibacter</taxon>
    </lineage>
</organism>
<keyword evidence="3 9" id="KW-0813">Transport</keyword>
<evidence type="ECO:0000256" key="6">
    <source>
        <dbReference type="ARBA" id="ARBA00022692"/>
    </source>
</evidence>
<keyword evidence="5" id="KW-0997">Cell inner membrane</keyword>
<keyword evidence="12" id="KW-1185">Reference proteome</keyword>
<dbReference type="InterPro" id="IPR000515">
    <property type="entry name" value="MetI-like"/>
</dbReference>
<evidence type="ECO:0000256" key="3">
    <source>
        <dbReference type="ARBA" id="ARBA00022448"/>
    </source>
</evidence>
<dbReference type="RefSeq" id="WP_160798269.1">
    <property type="nucleotide sequence ID" value="NZ_WSSB01000020.1"/>
</dbReference>
<protein>
    <submittedName>
        <fullName evidence="11">ABC transporter permease subunit</fullName>
    </submittedName>
</protein>
<keyword evidence="4" id="KW-1003">Cell membrane</keyword>
<dbReference type="InterPro" id="IPR051613">
    <property type="entry name" value="ABC_transp_permease_HisMQ"/>
</dbReference>
<dbReference type="SUPFAM" id="SSF161098">
    <property type="entry name" value="MetI-like"/>
    <property type="match status" value="1"/>
</dbReference>
<keyword evidence="6 9" id="KW-0812">Transmembrane</keyword>
<feature type="transmembrane region" description="Helical" evidence="9">
    <location>
        <begin position="20"/>
        <end position="40"/>
    </location>
</feature>
<accession>A0A845BSY5</accession>
<feature type="transmembrane region" description="Helical" evidence="9">
    <location>
        <begin position="193"/>
        <end position="215"/>
    </location>
</feature>
<dbReference type="NCBIfam" id="TIGR01726">
    <property type="entry name" value="HEQRo_perm_3TM"/>
    <property type="match status" value="1"/>
</dbReference>
<evidence type="ECO:0000313" key="12">
    <source>
        <dbReference type="Proteomes" id="UP000467214"/>
    </source>
</evidence>
<evidence type="ECO:0000256" key="7">
    <source>
        <dbReference type="ARBA" id="ARBA00022989"/>
    </source>
</evidence>
<dbReference type="InterPro" id="IPR010065">
    <property type="entry name" value="AA_ABC_transptr_permease_3TM"/>
</dbReference>
<evidence type="ECO:0000256" key="1">
    <source>
        <dbReference type="ARBA" id="ARBA00004429"/>
    </source>
</evidence>
<dbReference type="EMBL" id="WSSB01000020">
    <property type="protein sequence ID" value="MXR38314.1"/>
    <property type="molecule type" value="Genomic_DNA"/>
</dbReference>
<dbReference type="Proteomes" id="UP000467214">
    <property type="component" value="Unassembled WGS sequence"/>
</dbReference>
<dbReference type="GO" id="GO:0043190">
    <property type="term" value="C:ATP-binding cassette (ABC) transporter complex"/>
    <property type="evidence" value="ECO:0007669"/>
    <property type="project" value="InterPro"/>
</dbReference>
<sequence>MFEGYTGYIVAGATTTLQIALSSLAVATVLGLIGAACRLAPNLLLNRVAEAYSTLVRGVPDLVLMLLVFYGGQTAANALLEALGLPAIDFNQFMAGVLTLGFIYGAYLSETFRGAIMAVPKGQWEAGWAYGMSRPRVFLRIILPQMIRFAIPGYTNNWLVLTKATALVSVIGLQDMMFRAREAGAATREPFTYLLVVGAVYLAITSVSLLLLKWAEKRYSAGVRMGEI</sequence>
<evidence type="ECO:0000256" key="9">
    <source>
        <dbReference type="RuleBase" id="RU363032"/>
    </source>
</evidence>
<evidence type="ECO:0000256" key="4">
    <source>
        <dbReference type="ARBA" id="ARBA00022475"/>
    </source>
</evidence>
<feature type="transmembrane region" description="Helical" evidence="9">
    <location>
        <begin position="90"/>
        <end position="108"/>
    </location>
</feature>
<evidence type="ECO:0000256" key="2">
    <source>
        <dbReference type="ARBA" id="ARBA00010072"/>
    </source>
</evidence>
<dbReference type="PANTHER" id="PTHR30133:SF4">
    <property type="entry name" value="ARGININE_ORNITHINE TRANSPORT PROTEIN AOTQ"/>
    <property type="match status" value="1"/>
</dbReference>
<dbReference type="PANTHER" id="PTHR30133">
    <property type="entry name" value="CATIONIC AMINO ACID TRANSPORTER, MEMBRANE COMPONENT"/>
    <property type="match status" value="1"/>
</dbReference>
<dbReference type="CDD" id="cd06261">
    <property type="entry name" value="TM_PBP2"/>
    <property type="match status" value="1"/>
</dbReference>
<proteinExistence type="inferred from homology"/>
<feature type="transmembrane region" description="Helical" evidence="9">
    <location>
        <begin position="52"/>
        <end position="70"/>
    </location>
</feature>
<reference evidence="11 12" key="1">
    <citation type="submission" date="2019-12" db="EMBL/GenBank/DDBJ databases">
        <title>Neisseriaceae gen. nov. sp. Genome sequencing and assembly.</title>
        <authorList>
            <person name="Liu Z."/>
            <person name="Li A."/>
        </authorList>
    </citation>
    <scope>NUCLEOTIDE SEQUENCE [LARGE SCALE GENOMIC DNA]</scope>
    <source>
        <strain evidence="11 12">B2N2-7</strain>
    </source>
</reference>
<gene>
    <name evidence="11" type="ORF">GQF02_15180</name>
</gene>
<name>A0A845BSY5_9NEIS</name>
<dbReference type="Pfam" id="PF00528">
    <property type="entry name" value="BPD_transp_1"/>
    <property type="match status" value="1"/>
</dbReference>
<feature type="domain" description="ABC transmembrane type-1" evidence="10">
    <location>
        <begin position="13"/>
        <end position="212"/>
    </location>
</feature>
<dbReference type="InterPro" id="IPR035906">
    <property type="entry name" value="MetI-like_sf"/>
</dbReference>
<evidence type="ECO:0000259" key="10">
    <source>
        <dbReference type="PROSITE" id="PS50928"/>
    </source>
</evidence>
<dbReference type="PROSITE" id="PS50928">
    <property type="entry name" value="ABC_TM1"/>
    <property type="match status" value="1"/>
</dbReference>
<comment type="subcellular location">
    <subcellularLocation>
        <location evidence="1">Cell inner membrane</location>
        <topology evidence="1">Multi-pass membrane protein</topology>
    </subcellularLocation>
    <subcellularLocation>
        <location evidence="9">Cell membrane</location>
        <topology evidence="9">Multi-pass membrane protein</topology>
    </subcellularLocation>
</comment>
<dbReference type="GO" id="GO:0022857">
    <property type="term" value="F:transmembrane transporter activity"/>
    <property type="evidence" value="ECO:0007669"/>
    <property type="project" value="InterPro"/>
</dbReference>
<comment type="similarity">
    <text evidence="2">Belongs to the binding-protein-dependent transport system permease family. HisMQ subfamily.</text>
</comment>
<dbReference type="Gene3D" id="1.10.3720.10">
    <property type="entry name" value="MetI-like"/>
    <property type="match status" value="1"/>
</dbReference>
<keyword evidence="7 9" id="KW-1133">Transmembrane helix</keyword>